<dbReference type="AlphaFoldDB" id="A0A6M3IL81"/>
<dbReference type="EMBL" id="MT141310">
    <property type="protein sequence ID" value="QJA58153.1"/>
    <property type="molecule type" value="Genomic_DNA"/>
</dbReference>
<gene>
    <name evidence="1" type="ORF">MM415B01497_0023</name>
</gene>
<protein>
    <submittedName>
        <fullName evidence="1">Uncharacterized protein</fullName>
    </submittedName>
</protein>
<sequence>MKHSGGSMGGPMTWSGVRADIERDKKRKAAYKGNGCWRCNDTGLEPAPSSYGEWGCVVPCTCRIGRSHDAMFYTGLGLSGCGG</sequence>
<accession>A0A6M3IL81</accession>
<reference evidence="1" key="1">
    <citation type="submission" date="2020-03" db="EMBL/GenBank/DDBJ databases">
        <title>The deep terrestrial virosphere.</title>
        <authorList>
            <person name="Holmfeldt K."/>
            <person name="Nilsson E."/>
            <person name="Simone D."/>
            <person name="Lopez-Fernandez M."/>
            <person name="Wu X."/>
            <person name="de Brujin I."/>
            <person name="Lundin D."/>
            <person name="Andersson A."/>
            <person name="Bertilsson S."/>
            <person name="Dopson M."/>
        </authorList>
    </citation>
    <scope>NUCLEOTIDE SEQUENCE</scope>
    <source>
        <strain evidence="1">MM415B01497</strain>
    </source>
</reference>
<evidence type="ECO:0000313" key="1">
    <source>
        <dbReference type="EMBL" id="QJA58153.1"/>
    </source>
</evidence>
<name>A0A6M3IL81_9ZZZZ</name>
<organism evidence="1">
    <name type="scientific">viral metagenome</name>
    <dbReference type="NCBI Taxonomy" id="1070528"/>
    <lineage>
        <taxon>unclassified sequences</taxon>
        <taxon>metagenomes</taxon>
        <taxon>organismal metagenomes</taxon>
    </lineage>
</organism>
<proteinExistence type="predicted"/>